<dbReference type="Proteomes" id="UP001492380">
    <property type="component" value="Unassembled WGS sequence"/>
</dbReference>
<evidence type="ECO:0000256" key="1">
    <source>
        <dbReference type="SAM" id="MobiDB-lite"/>
    </source>
</evidence>
<reference evidence="2 3" key="1">
    <citation type="submission" date="2024-04" db="EMBL/GenBank/DDBJ databases">
        <title>Phyllosticta paracitricarpa is synonymous to the EU quarantine fungus P. citricarpa based on phylogenomic analyses.</title>
        <authorList>
            <consortium name="Lawrence Berkeley National Laboratory"/>
            <person name="Van Ingen-Buijs V.A."/>
            <person name="Van Westerhoven A.C."/>
            <person name="Haridas S."/>
            <person name="Skiadas P."/>
            <person name="Martin F."/>
            <person name="Groenewald J.Z."/>
            <person name="Crous P.W."/>
            <person name="Seidl M.F."/>
        </authorList>
    </citation>
    <scope>NUCLEOTIDE SEQUENCE [LARGE SCALE GENOMIC DNA]</scope>
    <source>
        <strain evidence="2 3">CBS 123374</strain>
    </source>
</reference>
<evidence type="ECO:0000313" key="2">
    <source>
        <dbReference type="EMBL" id="KAK8223934.1"/>
    </source>
</evidence>
<keyword evidence="3" id="KW-1185">Reference proteome</keyword>
<dbReference type="EMBL" id="JBBWRZ010000013">
    <property type="protein sequence ID" value="KAK8223934.1"/>
    <property type="molecule type" value="Genomic_DNA"/>
</dbReference>
<accession>A0ABR1YAF4</accession>
<feature type="compositionally biased region" description="Low complexity" evidence="1">
    <location>
        <begin position="186"/>
        <end position="199"/>
    </location>
</feature>
<feature type="region of interest" description="Disordered" evidence="1">
    <location>
        <begin position="1"/>
        <end position="72"/>
    </location>
</feature>
<sequence length="254" mass="27810">MSRPTIPSPVSPYSANRQSGVTLSTTDSSLGSSTKRHTSALLHFPTSSPADAPVRSPTKFAINSPTGSASMLVTTPPRSFPTDFHARSPKTPPTSIPTDSCASSTTTCSAFVISRASTRRSVEGRLVKATKDKEQLRWERPIDIHSDGRFMSALRAMQTPDHQPIVSRRRTNVNTNTTIESAHHCSITPSTPEKTSPSPVKRRPRRRLQRSQAFMIDRSPSPSGRVCEIETNHEPEQDELCALFKSKCGGIDED</sequence>
<feature type="compositionally biased region" description="Pro residues" evidence="1">
    <location>
        <begin position="1"/>
        <end position="10"/>
    </location>
</feature>
<organism evidence="2 3">
    <name type="scientific">Phyllosticta capitalensis</name>
    <dbReference type="NCBI Taxonomy" id="121624"/>
    <lineage>
        <taxon>Eukaryota</taxon>
        <taxon>Fungi</taxon>
        <taxon>Dikarya</taxon>
        <taxon>Ascomycota</taxon>
        <taxon>Pezizomycotina</taxon>
        <taxon>Dothideomycetes</taxon>
        <taxon>Dothideomycetes incertae sedis</taxon>
        <taxon>Botryosphaeriales</taxon>
        <taxon>Phyllostictaceae</taxon>
        <taxon>Phyllosticta</taxon>
    </lineage>
</organism>
<evidence type="ECO:0000313" key="3">
    <source>
        <dbReference type="Proteomes" id="UP001492380"/>
    </source>
</evidence>
<protein>
    <submittedName>
        <fullName evidence="2">Uncharacterized protein</fullName>
    </submittedName>
</protein>
<gene>
    <name evidence="2" type="ORF">HDK90DRAFT_109170</name>
</gene>
<feature type="compositionally biased region" description="Basic residues" evidence="1">
    <location>
        <begin position="200"/>
        <end position="209"/>
    </location>
</feature>
<name>A0ABR1YAF4_9PEZI</name>
<proteinExistence type="predicted"/>
<feature type="region of interest" description="Disordered" evidence="1">
    <location>
        <begin position="182"/>
        <end position="232"/>
    </location>
</feature>
<comment type="caution">
    <text evidence="2">The sequence shown here is derived from an EMBL/GenBank/DDBJ whole genome shotgun (WGS) entry which is preliminary data.</text>
</comment>
<feature type="compositionally biased region" description="Polar residues" evidence="1">
    <location>
        <begin position="61"/>
        <end position="72"/>
    </location>
</feature>
<feature type="compositionally biased region" description="Low complexity" evidence="1">
    <location>
        <begin position="19"/>
        <end position="33"/>
    </location>
</feature>